<protein>
    <recommendedName>
        <fullName evidence="3">Glycosyl hydrolase family 32 N-terminal domain-containing protein</fullName>
    </recommendedName>
</protein>
<comment type="caution">
    <text evidence="2">The sequence shown here is derived from an EMBL/GenBank/DDBJ whole genome shotgun (WGS) entry which is preliminary data.</text>
</comment>
<proteinExistence type="predicted"/>
<evidence type="ECO:0000256" key="1">
    <source>
        <dbReference type="SAM" id="MobiDB-lite"/>
    </source>
</evidence>
<organism evidence="2">
    <name type="scientific">marine sediment metagenome</name>
    <dbReference type="NCBI Taxonomy" id="412755"/>
    <lineage>
        <taxon>unclassified sequences</taxon>
        <taxon>metagenomes</taxon>
        <taxon>ecological metagenomes</taxon>
    </lineage>
</organism>
<feature type="region of interest" description="Disordered" evidence="1">
    <location>
        <begin position="1"/>
        <end position="25"/>
    </location>
</feature>
<dbReference type="EMBL" id="LAZR01024718">
    <property type="protein sequence ID" value="KKL74238.1"/>
    <property type="molecule type" value="Genomic_DNA"/>
</dbReference>
<accession>A0A0F9EJF8</accession>
<dbReference type="SUPFAM" id="SSF75005">
    <property type="entry name" value="Arabinanase/levansucrase/invertase"/>
    <property type="match status" value="1"/>
</dbReference>
<dbReference type="AlphaFoldDB" id="A0A0F9EJF8"/>
<dbReference type="Gene3D" id="2.115.10.20">
    <property type="entry name" value="Glycosyl hydrolase domain, family 43"/>
    <property type="match status" value="1"/>
</dbReference>
<name>A0A0F9EJF8_9ZZZZ</name>
<evidence type="ECO:0008006" key="3">
    <source>
        <dbReference type="Google" id="ProtNLM"/>
    </source>
</evidence>
<sequence length="538" mass="59445">MTRFFGRSKPNIQRDLDGERPMMSASDTGTNRITLLAIDDVSIPFTHNLRLKMHRPKKHPGNPVLTRGGPGTADAFGVQFYGSIVQDEGIFKAWYVAIDPGYPEDPTSRKWFRPAYAESADGVHWTKPDLGLVEYDGSRKNNLVLVENGPLHMINLKVLVEPDDPDPARRYKMIGQTWWSSSSQGQGRVGKFQERGWGTLVPLVSADGRHWRLAIDTEPVDGLLPRKDMVLPRHHFEAAGGLYKWDGMYYASGQSGGGLGDWGYVHGVRSYSGREVVMHRSPDFVTWSKTSHVGFLRDSQHASFTYGEGEEAHEGVSVWNRGNVLIGLYGIWHGGPEWADITIDLGLLVSNDGVRFREPEREWAFLERGADSEWDQGGLLQGQGLANVGDETRIYYGAWDPRRTSASSRGGIGLAALPRDRFGSLVMQKPEGDAELITSPVSLSGCSRVLINASGVSERATLRVDLLDASEQPLPGFSGMDAALGQQSGLDCPVVWQTQLPEHSQTVRIKIAFAGEDRAGIALHALYIEDREESRPIP</sequence>
<evidence type="ECO:0000313" key="2">
    <source>
        <dbReference type="EMBL" id="KKL74238.1"/>
    </source>
</evidence>
<dbReference type="InterPro" id="IPR023296">
    <property type="entry name" value="Glyco_hydro_beta-prop_sf"/>
</dbReference>
<reference evidence="2" key="1">
    <citation type="journal article" date="2015" name="Nature">
        <title>Complex archaea that bridge the gap between prokaryotes and eukaryotes.</title>
        <authorList>
            <person name="Spang A."/>
            <person name="Saw J.H."/>
            <person name="Jorgensen S.L."/>
            <person name="Zaremba-Niedzwiedzka K."/>
            <person name="Martijn J."/>
            <person name="Lind A.E."/>
            <person name="van Eijk R."/>
            <person name="Schleper C."/>
            <person name="Guy L."/>
            <person name="Ettema T.J."/>
        </authorList>
    </citation>
    <scope>NUCLEOTIDE SEQUENCE</scope>
</reference>
<gene>
    <name evidence="2" type="ORF">LCGC14_2066880</name>
</gene>